<keyword evidence="1" id="KW-0677">Repeat</keyword>
<evidence type="ECO:0000313" key="5">
    <source>
        <dbReference type="WBParaSite" id="GPUH_0001783901-mRNA-1"/>
    </source>
</evidence>
<feature type="compositionally biased region" description="Pro residues" evidence="2">
    <location>
        <begin position="77"/>
        <end position="95"/>
    </location>
</feature>
<reference evidence="5" key="1">
    <citation type="submission" date="2016-06" db="UniProtKB">
        <authorList>
            <consortium name="WormBaseParasite"/>
        </authorList>
    </citation>
    <scope>IDENTIFICATION</scope>
</reference>
<feature type="compositionally biased region" description="Pro residues" evidence="2">
    <location>
        <begin position="50"/>
        <end position="59"/>
    </location>
</feature>
<dbReference type="InterPro" id="IPR008160">
    <property type="entry name" value="Collagen"/>
</dbReference>
<dbReference type="EMBL" id="UYRT01085730">
    <property type="protein sequence ID" value="VDN30508.1"/>
    <property type="molecule type" value="Genomic_DNA"/>
</dbReference>
<dbReference type="OrthoDB" id="5920752at2759"/>
<evidence type="ECO:0000256" key="2">
    <source>
        <dbReference type="SAM" id="MobiDB-lite"/>
    </source>
</evidence>
<evidence type="ECO:0000313" key="4">
    <source>
        <dbReference type="Proteomes" id="UP000271098"/>
    </source>
</evidence>
<reference evidence="3 4" key="2">
    <citation type="submission" date="2018-11" db="EMBL/GenBank/DDBJ databases">
        <authorList>
            <consortium name="Pathogen Informatics"/>
        </authorList>
    </citation>
    <scope>NUCLEOTIDE SEQUENCE [LARGE SCALE GENOMIC DNA]</scope>
</reference>
<protein>
    <submittedName>
        <fullName evidence="5">Collagen triple helix repeat protein</fullName>
    </submittedName>
</protein>
<feature type="region of interest" description="Disordered" evidence="2">
    <location>
        <begin position="16"/>
        <end position="37"/>
    </location>
</feature>
<dbReference type="WBParaSite" id="GPUH_0001783901-mRNA-1">
    <property type="protein sequence ID" value="GPUH_0001783901-mRNA-1"/>
    <property type="gene ID" value="GPUH_0001783901"/>
</dbReference>
<dbReference type="AlphaFoldDB" id="A0A183EA23"/>
<evidence type="ECO:0000313" key="3">
    <source>
        <dbReference type="EMBL" id="VDN30508.1"/>
    </source>
</evidence>
<sequence>MGSANDIYTEVNYIKSAPEGPRRNNRTARESGYADVNPSANLQCEGCCLPGPPGPPGAPGRPGKPGKPGVPGNPGMPGKPPTVPCEPTTPPPCKPCPQGKL</sequence>
<name>A0A183EA23_9BILA</name>
<feature type="region of interest" description="Disordered" evidence="2">
    <location>
        <begin position="50"/>
        <end position="101"/>
    </location>
</feature>
<keyword evidence="4" id="KW-1185">Reference proteome</keyword>
<organism evidence="5">
    <name type="scientific">Gongylonema pulchrum</name>
    <dbReference type="NCBI Taxonomy" id="637853"/>
    <lineage>
        <taxon>Eukaryota</taxon>
        <taxon>Metazoa</taxon>
        <taxon>Ecdysozoa</taxon>
        <taxon>Nematoda</taxon>
        <taxon>Chromadorea</taxon>
        <taxon>Rhabditida</taxon>
        <taxon>Spirurina</taxon>
        <taxon>Spiruromorpha</taxon>
        <taxon>Spiruroidea</taxon>
        <taxon>Gongylonematidae</taxon>
        <taxon>Gongylonema</taxon>
    </lineage>
</organism>
<accession>A0A183EA23</accession>
<dbReference type="Pfam" id="PF01391">
    <property type="entry name" value="Collagen"/>
    <property type="match status" value="1"/>
</dbReference>
<dbReference type="Proteomes" id="UP000271098">
    <property type="component" value="Unassembled WGS sequence"/>
</dbReference>
<proteinExistence type="predicted"/>
<gene>
    <name evidence="3" type="ORF">GPUH_LOCUS17814</name>
</gene>
<evidence type="ECO:0000256" key="1">
    <source>
        <dbReference type="ARBA" id="ARBA00022737"/>
    </source>
</evidence>